<gene>
    <name evidence="9" type="ORF">HMPREF1535_04900</name>
</gene>
<dbReference type="PRINTS" id="PR00344">
    <property type="entry name" value="BCTRLSENSOR"/>
</dbReference>
<dbReference type="SUPFAM" id="SSF55874">
    <property type="entry name" value="ATPase domain of HSP90 chaperone/DNA topoisomerase II/histidine kinase"/>
    <property type="match status" value="1"/>
</dbReference>
<name>A0A0F5IJB4_9BACT</name>
<evidence type="ECO:0000256" key="6">
    <source>
        <dbReference type="ARBA" id="ARBA00022840"/>
    </source>
</evidence>
<reference evidence="9 10" key="1">
    <citation type="submission" date="2013-04" db="EMBL/GenBank/DDBJ databases">
        <title>The Genome Sequence of Parabacteroides goldsteinii DSM 19448.</title>
        <authorList>
            <consortium name="The Broad Institute Genomics Platform"/>
            <person name="Earl A."/>
            <person name="Ward D."/>
            <person name="Feldgarden M."/>
            <person name="Gevers D."/>
            <person name="Martens E."/>
            <person name="Sakamoto M."/>
            <person name="Benno Y."/>
            <person name="Song Y."/>
            <person name="Liu C."/>
            <person name="Lee J."/>
            <person name="Bolanos M."/>
            <person name="Vaisanen M.L."/>
            <person name="Finegold S.M."/>
            <person name="Walker B."/>
            <person name="Young S."/>
            <person name="Zeng Q."/>
            <person name="Gargeya S."/>
            <person name="Fitzgerald M."/>
            <person name="Haas B."/>
            <person name="Abouelleil A."/>
            <person name="Allen A.W."/>
            <person name="Alvarado L."/>
            <person name="Arachchi H.M."/>
            <person name="Berlin A.M."/>
            <person name="Chapman S.B."/>
            <person name="Gainer-Dewar J."/>
            <person name="Goldberg J."/>
            <person name="Griggs A."/>
            <person name="Gujja S."/>
            <person name="Hansen M."/>
            <person name="Howarth C."/>
            <person name="Imamovic A."/>
            <person name="Ireland A."/>
            <person name="Larimer J."/>
            <person name="McCowan C."/>
            <person name="Murphy C."/>
            <person name="Pearson M."/>
            <person name="Poon T.W."/>
            <person name="Priest M."/>
            <person name="Roberts A."/>
            <person name="Saif S."/>
            <person name="Shea T."/>
            <person name="Sisk P."/>
            <person name="Sykes S."/>
            <person name="Wortman J."/>
            <person name="Nusbaum C."/>
            <person name="Birren B."/>
        </authorList>
    </citation>
    <scope>NUCLEOTIDE SEQUENCE [LARGE SCALE GENOMIC DNA]</scope>
    <source>
        <strain evidence="9 10">DSM 19448</strain>
    </source>
</reference>
<dbReference type="InterPro" id="IPR005467">
    <property type="entry name" value="His_kinase_dom"/>
</dbReference>
<dbReference type="Gene3D" id="3.30.565.10">
    <property type="entry name" value="Histidine kinase-like ATPase, C-terminal domain"/>
    <property type="match status" value="1"/>
</dbReference>
<keyword evidence="4" id="KW-0547">Nucleotide-binding</keyword>
<protein>
    <recommendedName>
        <fullName evidence="2">histidine kinase</fullName>
        <ecNumber evidence="2">2.7.13.3</ecNumber>
    </recommendedName>
</protein>
<dbReference type="AlphaFoldDB" id="A0A0F5IJB4"/>
<dbReference type="Pfam" id="PF02518">
    <property type="entry name" value="HATPase_c"/>
    <property type="match status" value="1"/>
</dbReference>
<evidence type="ECO:0000313" key="10">
    <source>
        <dbReference type="Proteomes" id="UP000033047"/>
    </source>
</evidence>
<evidence type="ECO:0000256" key="3">
    <source>
        <dbReference type="ARBA" id="ARBA00022679"/>
    </source>
</evidence>
<dbReference type="GO" id="GO:0005524">
    <property type="term" value="F:ATP binding"/>
    <property type="evidence" value="ECO:0007669"/>
    <property type="project" value="UniProtKB-KW"/>
</dbReference>
<dbReference type="InterPro" id="IPR036890">
    <property type="entry name" value="HATPase_C_sf"/>
</dbReference>
<evidence type="ECO:0000256" key="4">
    <source>
        <dbReference type="ARBA" id="ARBA00022741"/>
    </source>
</evidence>
<dbReference type="InterPro" id="IPR003594">
    <property type="entry name" value="HATPase_dom"/>
</dbReference>
<keyword evidence="5" id="KW-0418">Kinase</keyword>
<dbReference type="PANTHER" id="PTHR43065">
    <property type="entry name" value="SENSOR HISTIDINE KINASE"/>
    <property type="match status" value="1"/>
</dbReference>
<keyword evidence="6" id="KW-0067">ATP-binding</keyword>
<accession>A0A0F5IJB4</accession>
<dbReference type="InterPro" id="IPR004358">
    <property type="entry name" value="Sig_transdc_His_kin-like_C"/>
</dbReference>
<proteinExistence type="predicted"/>
<feature type="domain" description="Histidine kinase" evidence="8">
    <location>
        <begin position="86"/>
        <end position="277"/>
    </location>
</feature>
<dbReference type="EMBL" id="AQHV01000028">
    <property type="protein sequence ID" value="KKB45616.1"/>
    <property type="molecule type" value="Genomic_DNA"/>
</dbReference>
<dbReference type="GO" id="GO:0000160">
    <property type="term" value="P:phosphorelay signal transduction system"/>
    <property type="evidence" value="ECO:0007669"/>
    <property type="project" value="UniProtKB-KW"/>
</dbReference>
<evidence type="ECO:0000256" key="5">
    <source>
        <dbReference type="ARBA" id="ARBA00022777"/>
    </source>
</evidence>
<keyword evidence="3" id="KW-0808">Transferase</keyword>
<dbReference type="EC" id="2.7.13.3" evidence="2"/>
<dbReference type="PANTHER" id="PTHR43065:SF46">
    <property type="entry name" value="C4-DICARBOXYLATE TRANSPORT SENSOR PROTEIN DCTB"/>
    <property type="match status" value="1"/>
</dbReference>
<sequence>MILIVSFLVVVVVFFGWFYRHQVLLRDRAHLMREAIRNEEFTFRLPVKGLFFGERALQEALNETGKDIGVLLARNEVESWQRLTRVLTHEIMNATTPIASISQAYLDNPAIAGTVYEEGVRAIHETSRGLALFVDSYRKLAELQEPVLVEIPLAAFVERIRTLYPDLEWHISIPLAVTMFTDENMLRQVLINLVKNACEAGATTMDVRWYKELWISNNGAPIPADVEREIFVPFFTTKKNGSGIGLSLSRQMMVRQGRDLCLAERPVPGFQVTFIVS</sequence>
<comment type="caution">
    <text evidence="9">The sequence shown here is derived from an EMBL/GenBank/DDBJ whole genome shotgun (WGS) entry which is preliminary data.</text>
</comment>
<dbReference type="SMART" id="SM00387">
    <property type="entry name" value="HATPase_c"/>
    <property type="match status" value="1"/>
</dbReference>
<evidence type="ECO:0000259" key="8">
    <source>
        <dbReference type="PROSITE" id="PS50109"/>
    </source>
</evidence>
<dbReference type="RefSeq" id="WP_007653606.1">
    <property type="nucleotide sequence ID" value="NZ_KQ033914.1"/>
</dbReference>
<dbReference type="PATRIC" id="fig|927665.4.peg.5026"/>
<evidence type="ECO:0000256" key="1">
    <source>
        <dbReference type="ARBA" id="ARBA00000085"/>
    </source>
</evidence>
<evidence type="ECO:0000256" key="2">
    <source>
        <dbReference type="ARBA" id="ARBA00012438"/>
    </source>
</evidence>
<keyword evidence="7" id="KW-0902">Two-component regulatory system</keyword>
<evidence type="ECO:0000313" key="9">
    <source>
        <dbReference type="EMBL" id="KKB45616.1"/>
    </source>
</evidence>
<dbReference type="Proteomes" id="UP000033047">
    <property type="component" value="Unassembled WGS sequence"/>
</dbReference>
<dbReference type="STRING" id="927665.HMPREF1535_04900"/>
<dbReference type="PROSITE" id="PS50109">
    <property type="entry name" value="HIS_KIN"/>
    <property type="match status" value="1"/>
</dbReference>
<organism evidence="9 10">
    <name type="scientific">Parabacteroides goldsteinii DSM 19448 = WAL 12034</name>
    <dbReference type="NCBI Taxonomy" id="927665"/>
    <lineage>
        <taxon>Bacteria</taxon>
        <taxon>Pseudomonadati</taxon>
        <taxon>Bacteroidota</taxon>
        <taxon>Bacteroidia</taxon>
        <taxon>Bacteroidales</taxon>
        <taxon>Tannerellaceae</taxon>
        <taxon>Parabacteroides</taxon>
    </lineage>
</organism>
<dbReference type="HOGENOM" id="CLU_000445_114_4_10"/>
<evidence type="ECO:0000256" key="7">
    <source>
        <dbReference type="ARBA" id="ARBA00023012"/>
    </source>
</evidence>
<comment type="catalytic activity">
    <reaction evidence="1">
        <text>ATP + protein L-histidine = ADP + protein N-phospho-L-histidine.</text>
        <dbReference type="EC" id="2.7.13.3"/>
    </reaction>
</comment>
<dbReference type="GO" id="GO:0004673">
    <property type="term" value="F:protein histidine kinase activity"/>
    <property type="evidence" value="ECO:0007669"/>
    <property type="project" value="UniProtKB-EC"/>
</dbReference>